<dbReference type="GO" id="GO:0005874">
    <property type="term" value="C:microtubule"/>
    <property type="evidence" value="ECO:0007669"/>
    <property type="project" value="UniProtKB-KW"/>
</dbReference>
<dbReference type="GO" id="GO:0070652">
    <property type="term" value="C:HAUS complex"/>
    <property type="evidence" value="ECO:0007669"/>
    <property type="project" value="InterPro"/>
</dbReference>
<dbReference type="PANTHER" id="PTHR31570:SF1">
    <property type="entry name" value="HAUS AUGMIN-LIKE COMPLEX SUBUNIT 1"/>
    <property type="match status" value="1"/>
</dbReference>
<evidence type="ECO:0000256" key="2">
    <source>
        <dbReference type="ARBA" id="ARBA00005479"/>
    </source>
</evidence>
<comment type="caution">
    <text evidence="11">The sequence shown here is derived from an EMBL/GenBank/DDBJ whole genome shotgun (WGS) entry which is preliminary data.</text>
</comment>
<keyword evidence="3" id="KW-0963">Cytoplasm</keyword>
<gene>
    <name evidence="11" type="ORF">B0T25DRAFT_274022</name>
</gene>
<dbReference type="GO" id="GO:0005819">
    <property type="term" value="C:spindle"/>
    <property type="evidence" value="ECO:0007669"/>
    <property type="project" value="UniProtKB-SubCell"/>
</dbReference>
<feature type="compositionally biased region" description="Basic and acidic residues" evidence="10">
    <location>
        <begin position="91"/>
        <end position="101"/>
    </location>
</feature>
<evidence type="ECO:0000256" key="7">
    <source>
        <dbReference type="ARBA" id="ARBA00023054"/>
    </source>
</evidence>
<evidence type="ECO:0008006" key="13">
    <source>
        <dbReference type="Google" id="ProtNLM"/>
    </source>
</evidence>
<dbReference type="GO" id="GO:0051225">
    <property type="term" value="P:spindle assembly"/>
    <property type="evidence" value="ECO:0007669"/>
    <property type="project" value="InterPro"/>
</dbReference>
<dbReference type="GO" id="GO:0005829">
    <property type="term" value="C:cytosol"/>
    <property type="evidence" value="ECO:0007669"/>
    <property type="project" value="TreeGrafter"/>
</dbReference>
<keyword evidence="12" id="KW-1185">Reference proteome</keyword>
<name>A0AAJ0MAL3_9PEZI</name>
<keyword evidence="7" id="KW-0175">Coiled coil</keyword>
<dbReference type="EMBL" id="JAUIQD010000006">
    <property type="protein sequence ID" value="KAK3346262.1"/>
    <property type="molecule type" value="Genomic_DNA"/>
</dbReference>
<dbReference type="PANTHER" id="PTHR31570">
    <property type="entry name" value="HAUS AUGMIN-LIKE COMPLEX SUBUNIT 1"/>
    <property type="match status" value="1"/>
</dbReference>
<dbReference type="InterPro" id="IPR026243">
    <property type="entry name" value="HAUS1"/>
</dbReference>
<evidence type="ECO:0000256" key="6">
    <source>
        <dbReference type="ARBA" id="ARBA00022776"/>
    </source>
</evidence>
<feature type="region of interest" description="Disordered" evidence="10">
    <location>
        <begin position="84"/>
        <end position="108"/>
    </location>
</feature>
<reference evidence="11" key="2">
    <citation type="submission" date="2023-06" db="EMBL/GenBank/DDBJ databases">
        <authorList>
            <consortium name="Lawrence Berkeley National Laboratory"/>
            <person name="Haridas S."/>
            <person name="Hensen N."/>
            <person name="Bonometti L."/>
            <person name="Westerberg I."/>
            <person name="Brannstrom I.O."/>
            <person name="Guillou S."/>
            <person name="Cros-Aarteil S."/>
            <person name="Calhoun S."/>
            <person name="Kuo A."/>
            <person name="Mondo S."/>
            <person name="Pangilinan J."/>
            <person name="Riley R."/>
            <person name="Labutti K."/>
            <person name="Andreopoulos B."/>
            <person name="Lipzen A."/>
            <person name="Chen C."/>
            <person name="Yanf M."/>
            <person name="Daum C."/>
            <person name="Ng V."/>
            <person name="Clum A."/>
            <person name="Steindorff A."/>
            <person name="Ohm R."/>
            <person name="Martin F."/>
            <person name="Silar P."/>
            <person name="Natvig D."/>
            <person name="Lalanne C."/>
            <person name="Gautier V."/>
            <person name="Ament-Velasquez S.L."/>
            <person name="Kruys A."/>
            <person name="Hutchinson M.I."/>
            <person name="Powell A.J."/>
            <person name="Barry K."/>
            <person name="Miller A.N."/>
            <person name="Grigoriev I.V."/>
            <person name="Debuchy R."/>
            <person name="Gladieux P."/>
            <person name="Thoren M.H."/>
            <person name="Johannesson H."/>
        </authorList>
    </citation>
    <scope>NUCLEOTIDE SEQUENCE</scope>
    <source>
        <strain evidence="11">CBS 955.72</strain>
    </source>
</reference>
<comment type="subcellular location">
    <subcellularLocation>
        <location evidence="1">Cytoplasm</location>
        <location evidence="1">Cytoskeleton</location>
        <location evidence="1">Spindle</location>
    </subcellularLocation>
</comment>
<keyword evidence="5" id="KW-0493">Microtubule</keyword>
<organism evidence="11 12">
    <name type="scientific">Lasiosphaeria hispida</name>
    <dbReference type="NCBI Taxonomy" id="260671"/>
    <lineage>
        <taxon>Eukaryota</taxon>
        <taxon>Fungi</taxon>
        <taxon>Dikarya</taxon>
        <taxon>Ascomycota</taxon>
        <taxon>Pezizomycotina</taxon>
        <taxon>Sordariomycetes</taxon>
        <taxon>Sordariomycetidae</taxon>
        <taxon>Sordariales</taxon>
        <taxon>Lasiosphaeriaceae</taxon>
        <taxon>Lasiosphaeria</taxon>
    </lineage>
</organism>
<evidence type="ECO:0000313" key="12">
    <source>
        <dbReference type="Proteomes" id="UP001275084"/>
    </source>
</evidence>
<keyword evidence="9" id="KW-0131">Cell cycle</keyword>
<dbReference type="AlphaFoldDB" id="A0AAJ0MAL3"/>
<evidence type="ECO:0000256" key="8">
    <source>
        <dbReference type="ARBA" id="ARBA00023212"/>
    </source>
</evidence>
<evidence type="ECO:0000256" key="9">
    <source>
        <dbReference type="ARBA" id="ARBA00023306"/>
    </source>
</evidence>
<evidence type="ECO:0000256" key="1">
    <source>
        <dbReference type="ARBA" id="ARBA00004186"/>
    </source>
</evidence>
<evidence type="ECO:0000256" key="10">
    <source>
        <dbReference type="SAM" id="MobiDB-lite"/>
    </source>
</evidence>
<dbReference type="Proteomes" id="UP001275084">
    <property type="component" value="Unassembled WGS sequence"/>
</dbReference>
<evidence type="ECO:0000313" key="11">
    <source>
        <dbReference type="EMBL" id="KAK3346262.1"/>
    </source>
</evidence>
<evidence type="ECO:0000256" key="5">
    <source>
        <dbReference type="ARBA" id="ARBA00022701"/>
    </source>
</evidence>
<sequence>MAHLPPNTAIFSPSVARAAASVAKDWSFVDSWLHTKFHSVGRSPPPFERNADTLRVLLALASANETADEERLLVSRLEATALQELQSQDQARQHRDSKDEDATPTASDAREAILASVRDNLSREGTAALDAMAVLAVNLGLAFATPANLGRRMTDLAGHLNELEQTEARVQVLARYLEGEVRKAGQLADELREDGYRPANDLAKQNLEAQRRIKSIAARLPDLREKAAALAGSVGTSGLSIEQVRREEEAYLALLTQKKELDTQVKLFQGLPHDTDQARQELENLRDDLRCITQRRDAVFEGLVERETPRKPTRRS</sequence>
<keyword evidence="8" id="KW-0206">Cytoskeleton</keyword>
<keyword evidence="4" id="KW-0132">Cell division</keyword>
<dbReference type="GO" id="GO:0051301">
    <property type="term" value="P:cell division"/>
    <property type="evidence" value="ECO:0007669"/>
    <property type="project" value="UniProtKB-KW"/>
</dbReference>
<protein>
    <recommendedName>
        <fullName evidence="13">HAUS augmin-like complex subunit 1</fullName>
    </recommendedName>
</protein>
<proteinExistence type="inferred from homology"/>
<reference evidence="11" key="1">
    <citation type="journal article" date="2023" name="Mol. Phylogenet. Evol.">
        <title>Genome-scale phylogeny and comparative genomics of the fungal order Sordariales.</title>
        <authorList>
            <person name="Hensen N."/>
            <person name="Bonometti L."/>
            <person name="Westerberg I."/>
            <person name="Brannstrom I.O."/>
            <person name="Guillou S."/>
            <person name="Cros-Aarteil S."/>
            <person name="Calhoun S."/>
            <person name="Haridas S."/>
            <person name="Kuo A."/>
            <person name="Mondo S."/>
            <person name="Pangilinan J."/>
            <person name="Riley R."/>
            <person name="LaButti K."/>
            <person name="Andreopoulos B."/>
            <person name="Lipzen A."/>
            <person name="Chen C."/>
            <person name="Yan M."/>
            <person name="Daum C."/>
            <person name="Ng V."/>
            <person name="Clum A."/>
            <person name="Steindorff A."/>
            <person name="Ohm R.A."/>
            <person name="Martin F."/>
            <person name="Silar P."/>
            <person name="Natvig D.O."/>
            <person name="Lalanne C."/>
            <person name="Gautier V."/>
            <person name="Ament-Velasquez S.L."/>
            <person name="Kruys A."/>
            <person name="Hutchinson M.I."/>
            <person name="Powell A.J."/>
            <person name="Barry K."/>
            <person name="Miller A.N."/>
            <person name="Grigoriev I.V."/>
            <person name="Debuchy R."/>
            <person name="Gladieux P."/>
            <person name="Hiltunen Thoren M."/>
            <person name="Johannesson H."/>
        </authorList>
    </citation>
    <scope>NUCLEOTIDE SEQUENCE</scope>
    <source>
        <strain evidence="11">CBS 955.72</strain>
    </source>
</reference>
<accession>A0AAJ0MAL3</accession>
<evidence type="ECO:0000256" key="4">
    <source>
        <dbReference type="ARBA" id="ARBA00022618"/>
    </source>
</evidence>
<evidence type="ECO:0000256" key="3">
    <source>
        <dbReference type="ARBA" id="ARBA00022490"/>
    </source>
</evidence>
<dbReference type="Pfam" id="PF25762">
    <property type="entry name" value="HAUS1"/>
    <property type="match status" value="1"/>
</dbReference>
<comment type="similarity">
    <text evidence="2">Belongs to the HAUS1 family.</text>
</comment>
<keyword evidence="6" id="KW-0498">Mitosis</keyword>